<feature type="domain" description="Histidine kinase" evidence="9">
    <location>
        <begin position="280"/>
        <end position="474"/>
    </location>
</feature>
<dbReference type="Gene3D" id="3.30.565.10">
    <property type="entry name" value="Histidine kinase-like ATPase, C-terminal domain"/>
    <property type="match status" value="1"/>
</dbReference>
<keyword evidence="3" id="KW-0597">Phosphoprotein</keyword>
<dbReference type="InterPro" id="IPR022066">
    <property type="entry name" value="PdtaS_GAF"/>
</dbReference>
<dbReference type="Gene3D" id="3.30.450.280">
    <property type="entry name" value="GAF domain"/>
    <property type="match status" value="1"/>
</dbReference>
<dbReference type="EMBL" id="FORT01000006">
    <property type="protein sequence ID" value="SFJ89343.1"/>
    <property type="molecule type" value="Genomic_DNA"/>
</dbReference>
<dbReference type="SUPFAM" id="SSF55874">
    <property type="entry name" value="ATPase domain of HSP90 chaperone/DNA topoisomerase II/histidine kinase"/>
    <property type="match status" value="1"/>
</dbReference>
<evidence type="ECO:0000259" key="9">
    <source>
        <dbReference type="PROSITE" id="PS50109"/>
    </source>
</evidence>
<protein>
    <recommendedName>
        <fullName evidence="2">histidine kinase</fullName>
        <ecNumber evidence="2">2.7.13.3</ecNumber>
    </recommendedName>
</protein>
<dbReference type="Pfam" id="PF12282">
    <property type="entry name" value="GAF_PdtaS"/>
    <property type="match status" value="1"/>
</dbReference>
<keyword evidence="8" id="KW-0902">Two-component regulatory system</keyword>
<dbReference type="Pfam" id="PF02518">
    <property type="entry name" value="HATPase_c"/>
    <property type="match status" value="1"/>
</dbReference>
<dbReference type="InterPro" id="IPR003594">
    <property type="entry name" value="HATPase_dom"/>
</dbReference>
<keyword evidence="11" id="KW-1185">Reference proteome</keyword>
<evidence type="ECO:0000256" key="3">
    <source>
        <dbReference type="ARBA" id="ARBA00022553"/>
    </source>
</evidence>
<keyword evidence="4" id="KW-0808">Transferase</keyword>
<proteinExistence type="predicted"/>
<reference evidence="11" key="1">
    <citation type="submission" date="2016-10" db="EMBL/GenBank/DDBJ databases">
        <authorList>
            <person name="Varghese N."/>
            <person name="Submissions S."/>
        </authorList>
    </citation>
    <scope>NUCLEOTIDE SEQUENCE [LARGE SCALE GENOMIC DNA]</scope>
    <source>
        <strain evidence="11">OK042</strain>
    </source>
</reference>
<dbReference type="AlphaFoldDB" id="A0A1I3V328"/>
<dbReference type="SMART" id="SM00387">
    <property type="entry name" value="HATPase_c"/>
    <property type="match status" value="1"/>
</dbReference>
<dbReference type="InterPro" id="IPR011495">
    <property type="entry name" value="Sig_transdc_His_kin_sub2_dim/P"/>
</dbReference>
<dbReference type="PANTHER" id="PTHR41523:SF8">
    <property type="entry name" value="ETHYLENE RESPONSE SENSOR PROTEIN"/>
    <property type="match status" value="1"/>
</dbReference>
<dbReference type="GO" id="GO:0004673">
    <property type="term" value="F:protein histidine kinase activity"/>
    <property type="evidence" value="ECO:0007669"/>
    <property type="project" value="UniProtKB-EC"/>
</dbReference>
<evidence type="ECO:0000256" key="7">
    <source>
        <dbReference type="ARBA" id="ARBA00022840"/>
    </source>
</evidence>
<evidence type="ECO:0000256" key="2">
    <source>
        <dbReference type="ARBA" id="ARBA00012438"/>
    </source>
</evidence>
<dbReference type="STRING" id="1884381.SAMN05518846_106204"/>
<dbReference type="GO" id="GO:0000160">
    <property type="term" value="P:phosphorelay signal transduction system"/>
    <property type="evidence" value="ECO:0007669"/>
    <property type="project" value="UniProtKB-KW"/>
</dbReference>
<name>A0A1I3V328_9BACL</name>
<evidence type="ECO:0000313" key="10">
    <source>
        <dbReference type="EMBL" id="SFJ89343.1"/>
    </source>
</evidence>
<dbReference type="PANTHER" id="PTHR41523">
    <property type="entry name" value="TWO-COMPONENT SYSTEM SENSOR PROTEIN"/>
    <property type="match status" value="1"/>
</dbReference>
<accession>A0A1I3V328</accession>
<evidence type="ECO:0000256" key="4">
    <source>
        <dbReference type="ARBA" id="ARBA00022679"/>
    </source>
</evidence>
<dbReference type="Gene3D" id="3.30.450.20">
    <property type="entry name" value="PAS domain"/>
    <property type="match status" value="1"/>
</dbReference>
<dbReference type="InterPro" id="IPR036890">
    <property type="entry name" value="HATPase_C_sf"/>
</dbReference>
<organism evidence="10 11">
    <name type="scientific">Brevibacillus centrosporus</name>
    <dbReference type="NCBI Taxonomy" id="54910"/>
    <lineage>
        <taxon>Bacteria</taxon>
        <taxon>Bacillati</taxon>
        <taxon>Bacillota</taxon>
        <taxon>Bacilli</taxon>
        <taxon>Bacillales</taxon>
        <taxon>Paenibacillaceae</taxon>
        <taxon>Brevibacillus</taxon>
    </lineage>
</organism>
<keyword evidence="5" id="KW-0547">Nucleotide-binding</keyword>
<dbReference type="RefSeq" id="WP_092268396.1">
    <property type="nucleotide sequence ID" value="NZ_FORT01000006.1"/>
</dbReference>
<sequence length="487" mass="53980">MRKVWELCRQATSIREEDIPIIADLASKLQIFADLSQADMFIDCLAKDKSTALVIAQASPKTARSLYSGSVVGQLATAVNEPAVMYCLTTGKAVIGSRGVSQEQFVMRQSVVPITNGKGETIGTLITEQDISKQVEQERNVEMLKETTEQLSETLIQFAVPDMPISSLMHEGMILFDQSGIITYANSRAEKLLSLIGLEEPAKGESIERIFSWRVSPENFVRHGGYIQEELSRGKHFLLMKAVSAVRKPDIIGGIILLRDISDIREKEKQLMIKSAVIKEIHHRVKNNLQTISSLLRLQMRRSSASELEKVYRESINRINSIAIIHEYLAQDGLAQIDFQEILTKVSKMIVSSMRPSEQAIQVVVKGESVYLPSDKATSFALIVTELVQNCMIHGFRDRKEGRITLTLVTKDDFISLSVTDDGVGLAGGETVQQKGHLGLKIVDTLVKEDLEGTIHFRNTGEGTEVTILYPVPKEGDDDTAEDYGSG</sequence>
<evidence type="ECO:0000256" key="1">
    <source>
        <dbReference type="ARBA" id="ARBA00000085"/>
    </source>
</evidence>
<dbReference type="Pfam" id="PF07568">
    <property type="entry name" value="HisKA_2"/>
    <property type="match status" value="1"/>
</dbReference>
<evidence type="ECO:0000256" key="5">
    <source>
        <dbReference type="ARBA" id="ARBA00022741"/>
    </source>
</evidence>
<evidence type="ECO:0000256" key="6">
    <source>
        <dbReference type="ARBA" id="ARBA00022777"/>
    </source>
</evidence>
<dbReference type="Proteomes" id="UP000198915">
    <property type="component" value="Unassembled WGS sequence"/>
</dbReference>
<evidence type="ECO:0000313" key="11">
    <source>
        <dbReference type="Proteomes" id="UP000198915"/>
    </source>
</evidence>
<dbReference type="InterPro" id="IPR038424">
    <property type="entry name" value="H_kinase_PdtaS_GAF_sf"/>
</dbReference>
<dbReference type="InterPro" id="IPR035965">
    <property type="entry name" value="PAS-like_dom_sf"/>
</dbReference>
<evidence type="ECO:0000256" key="8">
    <source>
        <dbReference type="ARBA" id="ARBA00023012"/>
    </source>
</evidence>
<keyword evidence="7" id="KW-0067">ATP-binding</keyword>
<dbReference type="SUPFAM" id="SSF55785">
    <property type="entry name" value="PYP-like sensor domain (PAS domain)"/>
    <property type="match status" value="1"/>
</dbReference>
<gene>
    <name evidence="10" type="ORF">SAMN05518846_106204</name>
</gene>
<keyword evidence="6 10" id="KW-0418">Kinase</keyword>
<dbReference type="InterPro" id="IPR005467">
    <property type="entry name" value="His_kinase_dom"/>
</dbReference>
<dbReference type="PROSITE" id="PS50109">
    <property type="entry name" value="HIS_KIN"/>
    <property type="match status" value="1"/>
</dbReference>
<dbReference type="GO" id="GO:0005524">
    <property type="term" value="F:ATP binding"/>
    <property type="evidence" value="ECO:0007669"/>
    <property type="project" value="UniProtKB-KW"/>
</dbReference>
<dbReference type="EC" id="2.7.13.3" evidence="2"/>
<comment type="catalytic activity">
    <reaction evidence="1">
        <text>ATP + protein L-histidine = ADP + protein N-phospho-L-histidine.</text>
        <dbReference type="EC" id="2.7.13.3"/>
    </reaction>
</comment>